<organism evidence="2 3">
    <name type="scientific">Staurois parvus</name>
    <dbReference type="NCBI Taxonomy" id="386267"/>
    <lineage>
        <taxon>Eukaryota</taxon>
        <taxon>Metazoa</taxon>
        <taxon>Chordata</taxon>
        <taxon>Craniata</taxon>
        <taxon>Vertebrata</taxon>
        <taxon>Euteleostomi</taxon>
        <taxon>Amphibia</taxon>
        <taxon>Batrachia</taxon>
        <taxon>Anura</taxon>
        <taxon>Neobatrachia</taxon>
        <taxon>Ranoidea</taxon>
        <taxon>Ranidae</taxon>
        <taxon>Staurois</taxon>
    </lineage>
</organism>
<sequence>MGGDGRTIVDMNGTPIVSPDGLPLFGHGRFSKPVASAQEKPVLTLGGRPLRGLEVARTTRIPTTRIITTPIPTTTTTTTLPPTTTTPEPTTVEPTTEELVIPTCAPGSYAQYDE</sequence>
<name>A0ABN9DCY7_9NEOB</name>
<feature type="region of interest" description="Disordered" evidence="1">
    <location>
        <begin position="61"/>
        <end position="95"/>
    </location>
</feature>
<feature type="non-terminal residue" evidence="2">
    <location>
        <position position="114"/>
    </location>
</feature>
<gene>
    <name evidence="2" type="ORF">SPARVUS_LOCUS6911062</name>
</gene>
<dbReference type="Proteomes" id="UP001162483">
    <property type="component" value="Unassembled WGS sequence"/>
</dbReference>
<protein>
    <submittedName>
        <fullName evidence="2">Uncharacterized protein</fullName>
    </submittedName>
</protein>
<dbReference type="PANTHER" id="PTHR23197">
    <property type="entry name" value="TARSH-RELATED FIBRONECTIN DOMAIN-CONTAINING"/>
    <property type="match status" value="1"/>
</dbReference>
<dbReference type="EMBL" id="CATNWA010014234">
    <property type="protein sequence ID" value="CAI9569343.1"/>
    <property type="molecule type" value="Genomic_DNA"/>
</dbReference>
<evidence type="ECO:0000256" key="1">
    <source>
        <dbReference type="SAM" id="MobiDB-lite"/>
    </source>
</evidence>
<accession>A0ABN9DCY7</accession>
<keyword evidence="3" id="KW-1185">Reference proteome</keyword>
<evidence type="ECO:0000313" key="3">
    <source>
        <dbReference type="Proteomes" id="UP001162483"/>
    </source>
</evidence>
<comment type="caution">
    <text evidence="2">The sequence shown here is derived from an EMBL/GenBank/DDBJ whole genome shotgun (WGS) entry which is preliminary data.</text>
</comment>
<evidence type="ECO:0000313" key="2">
    <source>
        <dbReference type="EMBL" id="CAI9569343.1"/>
    </source>
</evidence>
<proteinExistence type="predicted"/>
<reference evidence="2" key="1">
    <citation type="submission" date="2023-05" db="EMBL/GenBank/DDBJ databases">
        <authorList>
            <person name="Stuckert A."/>
        </authorList>
    </citation>
    <scope>NUCLEOTIDE SEQUENCE</scope>
</reference>
<dbReference type="PANTHER" id="PTHR23197:SF8">
    <property type="entry name" value="FIBRONECTIN TYPE III DOMAIN-CONTAINING PROTEIN 1"/>
    <property type="match status" value="1"/>
</dbReference>